<feature type="non-terminal residue" evidence="4">
    <location>
        <position position="785"/>
    </location>
</feature>
<keyword evidence="1" id="KW-0175">Coiled coil</keyword>
<evidence type="ECO:0000256" key="3">
    <source>
        <dbReference type="SAM" id="SignalP"/>
    </source>
</evidence>
<dbReference type="VEuPathDB" id="PlasmoDB:PfKH01_140016000"/>
<dbReference type="EMBL" id="FJ407010">
    <property type="protein sequence ID" value="ACR10151.1"/>
    <property type="molecule type" value="Genomic_DNA"/>
</dbReference>
<proteinExistence type="predicted"/>
<dbReference type="Pfam" id="PF07218">
    <property type="entry name" value="RAP1"/>
    <property type="match status" value="1"/>
</dbReference>
<evidence type="ECO:0000256" key="1">
    <source>
        <dbReference type="SAM" id="Coils"/>
    </source>
</evidence>
<protein>
    <submittedName>
        <fullName evidence="4">Rhoptry-associated protein 1</fullName>
    </submittedName>
</protein>
<reference evidence="4" key="1">
    <citation type="submission" date="2008-10" db="EMBL/GenBank/DDBJ databases">
        <authorList>
            <person name="Tetteh K.K.A."/>
            <person name="Stewart L.B."/>
            <person name="Ochola L.I."/>
            <person name="Ngwa A.A."/>
            <person name="Thomas A.W."/>
            <person name="Marsh K."/>
            <person name="Weedall G.D."/>
            <person name="Conway D.J."/>
        </authorList>
    </citation>
    <scope>NUCLEOTIDE SEQUENCE</scope>
    <source>
        <strain evidence="4">FCR3</strain>
    </source>
</reference>
<feature type="signal peptide" evidence="3">
    <location>
        <begin position="1"/>
        <end position="20"/>
    </location>
</feature>
<dbReference type="InterPro" id="IPR009864">
    <property type="entry name" value="RAP1_Plasmodium"/>
</dbReference>
<feature type="coiled-coil region" evidence="1">
    <location>
        <begin position="213"/>
        <end position="269"/>
    </location>
</feature>
<evidence type="ECO:0000256" key="2">
    <source>
        <dbReference type="SAM" id="MobiDB-lite"/>
    </source>
</evidence>
<organism evidence="4">
    <name type="scientific">Plasmodium falciparum</name>
    <name type="common">malaria parasite P. falciparum</name>
    <dbReference type="NCBI Taxonomy" id="5833"/>
    <lineage>
        <taxon>Eukaryota</taxon>
        <taxon>Sar</taxon>
        <taxon>Alveolata</taxon>
        <taxon>Apicomplexa</taxon>
        <taxon>Aconoidasida</taxon>
        <taxon>Haemosporida</taxon>
        <taxon>Plasmodiidae</taxon>
        <taxon>Plasmodium</taxon>
        <taxon>Plasmodium (Laverania)</taxon>
    </lineage>
</organism>
<accession>C5HEV6</accession>
<sequence>FYLGSLVIIFHVLFRNVADGINVNGDNNYGKTIINNDFNFDDYNYWTPINKKEFLNSYEDEFSSESFLENKSSVDDGNINLTDTSTSNKSSKKGHGRSRVRSASAAAILEEDDSKDDMEFKASPSVVKTSTPSGTQTSGLKSSSPSSTKSSSPSNVKSASPHGESNSSEESTTKSSKRSASVAGIVGADEEAPPAPKNTLTPLEELYPTNVNLFNYKYSLNNMEENINILKNEGDLVAQKEEFEYDENMEKAKQDKKKALEKIGKESDEAPFMFSENKFLENQVKERNVAGSFSRFFSKLNPFKKDEVIEKTEVSKKTFSGIGFNLTDKEAKVLGVGATYQEYPETMLYNCPNNSNLFDTIESLQGRIIDIKKRESMISTTFEQQKECLKNMGVLDLELNDTQCKFGTCIGSFGEHHLRLYEFENDLFKFHPNIDYLTLADGYKLQKNHIYELSHVNFCLLNPKTLEEFLKKKEIKDLMGGDDLIKYKENFDNFMSISITCHIESLIYDDIEASQDIAAVLKIAKSKLHVITSGLSYKARKLVYKIYSEIQKNPDELYEKLTWIYDNIYMIKRYYTAYALEGVCSYLEHDKSQMYTELHIYNKIVDSVRYYSSCFKNVIVYNAIISGIHEKIKHFLKLVPRHNFLLDYHFNSIFEKEIKPAKKYSTSHIYFDPTVASYAYYNLDRRTMVTIINDYFEAKKKELTVIVSRMKTDMLSIQNEESKIPNDKSANSKLATRLMKKFKAEIRDFFKEMRIQYAKLINIRYRSHLKKNYFAFKRLDKEYKL</sequence>
<feature type="compositionally biased region" description="Polar residues" evidence="2">
    <location>
        <begin position="126"/>
        <end position="137"/>
    </location>
</feature>
<feature type="compositionally biased region" description="Basic residues" evidence="2">
    <location>
        <begin position="90"/>
        <end position="100"/>
    </location>
</feature>
<feature type="chain" id="PRO_5002950789" evidence="3">
    <location>
        <begin position="21"/>
        <end position="785"/>
    </location>
</feature>
<evidence type="ECO:0000313" key="4">
    <source>
        <dbReference type="EMBL" id="ACR10151.1"/>
    </source>
</evidence>
<feature type="compositionally biased region" description="Low complexity" evidence="2">
    <location>
        <begin position="138"/>
        <end position="181"/>
    </location>
</feature>
<feature type="region of interest" description="Disordered" evidence="2">
    <location>
        <begin position="73"/>
        <end position="202"/>
    </location>
</feature>
<dbReference type="AlphaFoldDB" id="C5HEV6"/>
<feature type="non-terminal residue" evidence="4">
    <location>
        <position position="1"/>
    </location>
</feature>
<dbReference type="VEuPathDB" id="PlasmoDB:PfIT_140017000"/>
<keyword evidence="3" id="KW-0732">Signal</keyword>
<reference evidence="4" key="2">
    <citation type="journal article" date="2009" name="PLoS ONE">
        <title>Prospective identification of malaria parasite genes under balancing selection.</title>
        <authorList>
            <person name="Tetteh K.K."/>
            <person name="Stewart L.B."/>
            <person name="Ochola L.I."/>
            <person name="Amambua-Ngwa A."/>
            <person name="Thomas A.W."/>
            <person name="Marsh K."/>
            <person name="Weedall G.D."/>
            <person name="Conway D.J."/>
        </authorList>
    </citation>
    <scope>NUCLEOTIDE SEQUENCE</scope>
    <source>
        <strain evidence="4">FCR3</strain>
    </source>
</reference>
<name>C5HEV6_PLAFA</name>